<dbReference type="EMBL" id="KM974184">
    <property type="protein sequence ID" value="AIX13183.1"/>
    <property type="molecule type" value="Genomic_DNA"/>
</dbReference>
<dbReference type="RefSeq" id="YP_009152530.1">
    <property type="nucleotide sequence ID" value="NC_027388.1"/>
</dbReference>
<dbReference type="Proteomes" id="UP000030328">
    <property type="component" value="Segment"/>
</dbReference>
<sequence length="208" mass="24294">MQVRNFIYEDGGWVLDGMDTFDPGDAMTVVHDSFEHIDSTEGLEAELRAFGAMWWLRGETDWWCHFPRMDPRPEQVMYYDIATFIRENDFLIDNVGKRFKLGVDEENFLDVLRKLVEDALERDSQYLDKPVAKKVIQEAASTAMDWLRVGYRAARRKYPDNFAVADLMYDIYSRVYALNFRALEGSMLQLKYTLNGKFVEISLDGEPL</sequence>
<proteinExistence type="predicted"/>
<dbReference type="GeneID" id="24724927"/>
<name>A0A0A0YXN9_9CAUD</name>
<gene>
    <name evidence="1" type="ORF">YH6_030</name>
</gene>
<evidence type="ECO:0000313" key="2">
    <source>
        <dbReference type="Proteomes" id="UP000030328"/>
    </source>
</evidence>
<reference evidence="1 2" key="1">
    <citation type="submission" date="2014-10" db="EMBL/GenBank/DDBJ databases">
        <authorList>
            <person name="Yang M."/>
            <person name="Han W."/>
        </authorList>
    </citation>
    <scope>NUCLEOTIDE SEQUENCE [LARGE SCALE GENOMIC DNA]</scope>
</reference>
<protein>
    <submittedName>
        <fullName evidence="1">Uncharacterized protein</fullName>
    </submittedName>
</protein>
<evidence type="ECO:0000313" key="1">
    <source>
        <dbReference type="EMBL" id="AIX13183.1"/>
    </source>
</evidence>
<keyword evidence="2" id="KW-1185">Reference proteome</keyword>
<dbReference type="KEGG" id="vg:24724927"/>
<dbReference type="OrthoDB" id="7846at10239"/>
<accession>A0A0A0YXN9</accession>
<organism evidence="1 2">
    <name type="scientific">Pseudomonas phage YH6</name>
    <dbReference type="NCBI Taxonomy" id="1566995"/>
    <lineage>
        <taxon>Viruses</taxon>
        <taxon>Duplodnaviria</taxon>
        <taxon>Heunggongvirae</taxon>
        <taxon>Uroviricota</taxon>
        <taxon>Caudoviricetes</taxon>
        <taxon>Schitoviridae</taxon>
        <taxon>Migulavirinae</taxon>
        <taxon>Litunavirus</taxon>
        <taxon>Litunavirus Yh6</taxon>
    </lineage>
</organism>